<keyword evidence="5 14" id="KW-0808">Transferase</keyword>
<evidence type="ECO:0000256" key="2">
    <source>
        <dbReference type="ARBA" id="ARBA00005201"/>
    </source>
</evidence>
<dbReference type="PANTHER" id="PTHR22749:SF6">
    <property type="entry name" value="RIBOFLAVIN KINASE"/>
    <property type="match status" value="1"/>
</dbReference>
<evidence type="ECO:0000256" key="13">
    <source>
        <dbReference type="ARBA" id="ARBA00049494"/>
    </source>
</evidence>
<keyword evidence="8 14" id="KW-0418">Kinase</keyword>
<dbReference type="SUPFAM" id="SSF52374">
    <property type="entry name" value="Nucleotidylyl transferase"/>
    <property type="match status" value="1"/>
</dbReference>
<dbReference type="Pfam" id="PF01687">
    <property type="entry name" value="Flavokinase"/>
    <property type="match status" value="1"/>
</dbReference>
<evidence type="ECO:0000256" key="14">
    <source>
        <dbReference type="PIRNR" id="PIRNR004491"/>
    </source>
</evidence>
<comment type="catalytic activity">
    <reaction evidence="12 14">
        <text>riboflavin + ATP = FMN + ADP + H(+)</text>
        <dbReference type="Rhea" id="RHEA:14357"/>
        <dbReference type="ChEBI" id="CHEBI:15378"/>
        <dbReference type="ChEBI" id="CHEBI:30616"/>
        <dbReference type="ChEBI" id="CHEBI:57986"/>
        <dbReference type="ChEBI" id="CHEBI:58210"/>
        <dbReference type="ChEBI" id="CHEBI:456216"/>
        <dbReference type="EC" id="2.7.1.26"/>
    </reaction>
</comment>
<dbReference type="UniPathway" id="UPA00276">
    <property type="reaction ID" value="UER00406"/>
</dbReference>
<evidence type="ECO:0000256" key="4">
    <source>
        <dbReference type="ARBA" id="ARBA00022643"/>
    </source>
</evidence>
<dbReference type="SMART" id="SM00904">
    <property type="entry name" value="Flavokinase"/>
    <property type="match status" value="1"/>
</dbReference>
<evidence type="ECO:0000256" key="1">
    <source>
        <dbReference type="ARBA" id="ARBA00004726"/>
    </source>
</evidence>
<evidence type="ECO:0000313" key="16">
    <source>
        <dbReference type="EMBL" id="RKX71377.1"/>
    </source>
</evidence>
<dbReference type="Proteomes" id="UP000268469">
    <property type="component" value="Unassembled WGS sequence"/>
</dbReference>
<evidence type="ECO:0000256" key="3">
    <source>
        <dbReference type="ARBA" id="ARBA00022630"/>
    </source>
</evidence>
<evidence type="ECO:0000259" key="15">
    <source>
        <dbReference type="SMART" id="SM00904"/>
    </source>
</evidence>
<dbReference type="Gene3D" id="3.40.50.620">
    <property type="entry name" value="HUPs"/>
    <property type="match status" value="1"/>
</dbReference>
<reference evidence="16 17" key="1">
    <citation type="submission" date="2018-06" db="EMBL/GenBank/DDBJ databases">
        <title>Extensive metabolic versatility and redundancy in microbially diverse, dynamic hydrothermal sediments.</title>
        <authorList>
            <person name="Dombrowski N."/>
            <person name="Teske A."/>
            <person name="Baker B.J."/>
        </authorList>
    </citation>
    <scope>NUCLEOTIDE SEQUENCE [LARGE SCALE GENOMIC DNA]</scope>
    <source>
        <strain evidence="16">B36_G15</strain>
    </source>
</reference>
<dbReference type="InterPro" id="IPR014729">
    <property type="entry name" value="Rossmann-like_a/b/a_fold"/>
</dbReference>
<keyword evidence="4 14" id="KW-0288">FMN</keyword>
<dbReference type="InterPro" id="IPR023468">
    <property type="entry name" value="Riboflavin_kinase"/>
</dbReference>
<comment type="similarity">
    <text evidence="14">Belongs to the ribF family.</text>
</comment>
<dbReference type="InterPro" id="IPR023465">
    <property type="entry name" value="Riboflavin_kinase_dom_sf"/>
</dbReference>
<dbReference type="GO" id="GO:0006747">
    <property type="term" value="P:FAD biosynthetic process"/>
    <property type="evidence" value="ECO:0007669"/>
    <property type="project" value="UniProtKB-UniRule"/>
</dbReference>
<dbReference type="GO" id="GO:0003919">
    <property type="term" value="F:FMN adenylyltransferase activity"/>
    <property type="evidence" value="ECO:0007669"/>
    <property type="project" value="UniProtKB-UniRule"/>
</dbReference>
<evidence type="ECO:0000256" key="6">
    <source>
        <dbReference type="ARBA" id="ARBA00022695"/>
    </source>
</evidence>
<evidence type="ECO:0000256" key="8">
    <source>
        <dbReference type="ARBA" id="ARBA00022777"/>
    </source>
</evidence>
<sequence>MKVYLERGQLRGPVVTIGAFDGIHLGHRILIETGKAIARARRKRFGIISFDPIPIQFFNPDFPMLLTTRSEKESILDLLGVDFIYYFRFDQKLARMEAKDFLKQIVARINPQVVVTGKDHHFGRDRRGGVYLYKRYFPEVLVIEPIRLGDVVCSSTVVRKELVMGRVNSAWRLLGRPYRFQGIVGPGHGKGRKLGFPTINLALVDDGKILPQDGVYLVRCHIQKKVYPGAMSIGPVRTIKEEHSIEIHLLDFAGDLYGEEVGVEILLRLRDLKQFTTADALSRQIRRDIELAKKLVVSL</sequence>
<dbReference type="InterPro" id="IPR002606">
    <property type="entry name" value="Riboflavin_kinase_bac"/>
</dbReference>
<dbReference type="PANTHER" id="PTHR22749">
    <property type="entry name" value="RIBOFLAVIN KINASE/FMN ADENYLYLTRANSFERASE"/>
    <property type="match status" value="1"/>
</dbReference>
<evidence type="ECO:0000256" key="10">
    <source>
        <dbReference type="ARBA" id="ARBA00022840"/>
    </source>
</evidence>
<accession>A0A660SKW6</accession>
<protein>
    <recommendedName>
        <fullName evidence="14">Riboflavin biosynthesis protein</fullName>
    </recommendedName>
    <domain>
        <recommendedName>
            <fullName evidence="14">Riboflavin kinase</fullName>
            <ecNumber evidence="14">2.7.1.26</ecNumber>
        </recommendedName>
        <alternativeName>
            <fullName evidence="14">Flavokinase</fullName>
        </alternativeName>
    </domain>
    <domain>
        <recommendedName>
            <fullName evidence="14">FMN adenylyltransferase</fullName>
            <ecNumber evidence="14">2.7.7.2</ecNumber>
        </recommendedName>
        <alternativeName>
            <fullName evidence="14">FAD pyrophosphorylase</fullName>
        </alternativeName>
        <alternativeName>
            <fullName evidence="14">FAD synthase</fullName>
        </alternativeName>
    </domain>
</protein>
<dbReference type="PIRSF" id="PIRSF004491">
    <property type="entry name" value="FAD_Synth"/>
    <property type="match status" value="1"/>
</dbReference>
<keyword evidence="10 14" id="KW-0067">ATP-binding</keyword>
<keyword evidence="7 14" id="KW-0547">Nucleotide-binding</keyword>
<dbReference type="GO" id="GO:0005524">
    <property type="term" value="F:ATP binding"/>
    <property type="evidence" value="ECO:0007669"/>
    <property type="project" value="UniProtKB-UniRule"/>
</dbReference>
<evidence type="ECO:0000256" key="5">
    <source>
        <dbReference type="ARBA" id="ARBA00022679"/>
    </source>
</evidence>
<comment type="pathway">
    <text evidence="1 14">Cofactor biosynthesis; FAD biosynthesis; FAD from FMN: step 1/1.</text>
</comment>
<dbReference type="InterPro" id="IPR015865">
    <property type="entry name" value="Riboflavin_kinase_bac/euk"/>
</dbReference>
<name>A0A660SKW6_UNCW3</name>
<dbReference type="CDD" id="cd02064">
    <property type="entry name" value="FAD_synthetase_N"/>
    <property type="match status" value="1"/>
</dbReference>
<dbReference type="EC" id="2.7.7.2" evidence="14"/>
<dbReference type="Gene3D" id="2.40.30.30">
    <property type="entry name" value="Riboflavin kinase-like"/>
    <property type="match status" value="1"/>
</dbReference>
<dbReference type="InterPro" id="IPR015864">
    <property type="entry name" value="FAD_synthase"/>
</dbReference>
<evidence type="ECO:0000256" key="7">
    <source>
        <dbReference type="ARBA" id="ARBA00022741"/>
    </source>
</evidence>
<keyword evidence="9 14" id="KW-0274">FAD</keyword>
<dbReference type="AlphaFoldDB" id="A0A660SKW6"/>
<organism evidence="16 17">
    <name type="scientific">candidate division WOR-3 bacterium</name>
    <dbReference type="NCBI Taxonomy" id="2052148"/>
    <lineage>
        <taxon>Bacteria</taxon>
        <taxon>Bacteria division WOR-3</taxon>
    </lineage>
</organism>
<dbReference type="NCBIfam" id="TIGR00083">
    <property type="entry name" value="ribF"/>
    <property type="match status" value="1"/>
</dbReference>
<evidence type="ECO:0000313" key="17">
    <source>
        <dbReference type="Proteomes" id="UP000268469"/>
    </source>
</evidence>
<keyword evidence="11" id="KW-0511">Multifunctional enzyme</keyword>
<dbReference type="EMBL" id="QNBE01000010">
    <property type="protein sequence ID" value="RKX71377.1"/>
    <property type="molecule type" value="Genomic_DNA"/>
</dbReference>
<dbReference type="GO" id="GO:0009398">
    <property type="term" value="P:FMN biosynthetic process"/>
    <property type="evidence" value="ECO:0007669"/>
    <property type="project" value="UniProtKB-UniRule"/>
</dbReference>
<dbReference type="Pfam" id="PF06574">
    <property type="entry name" value="FAD_syn"/>
    <property type="match status" value="1"/>
</dbReference>
<dbReference type="GO" id="GO:0008531">
    <property type="term" value="F:riboflavin kinase activity"/>
    <property type="evidence" value="ECO:0007669"/>
    <property type="project" value="UniProtKB-UniRule"/>
</dbReference>
<dbReference type="UniPathway" id="UPA00277">
    <property type="reaction ID" value="UER00407"/>
</dbReference>
<gene>
    <name evidence="16" type="primary">ribF</name>
    <name evidence="16" type="ORF">DRP53_01705</name>
</gene>
<feature type="domain" description="Riboflavin kinase" evidence="15">
    <location>
        <begin position="173"/>
        <end position="297"/>
    </location>
</feature>
<proteinExistence type="inferred from homology"/>
<keyword evidence="3 14" id="KW-0285">Flavoprotein</keyword>
<dbReference type="EC" id="2.7.1.26" evidence="14"/>
<dbReference type="SUPFAM" id="SSF82114">
    <property type="entry name" value="Riboflavin kinase-like"/>
    <property type="match status" value="1"/>
</dbReference>
<comment type="pathway">
    <text evidence="2 14">Cofactor biosynthesis; FMN biosynthesis; FMN from riboflavin (ATP route): step 1/1.</text>
</comment>
<evidence type="ECO:0000256" key="9">
    <source>
        <dbReference type="ARBA" id="ARBA00022827"/>
    </source>
</evidence>
<evidence type="ECO:0000256" key="11">
    <source>
        <dbReference type="ARBA" id="ARBA00023268"/>
    </source>
</evidence>
<comment type="caution">
    <text evidence="16">The sequence shown here is derived from an EMBL/GenBank/DDBJ whole genome shotgun (WGS) entry which is preliminary data.</text>
</comment>
<dbReference type="GO" id="GO:0009231">
    <property type="term" value="P:riboflavin biosynthetic process"/>
    <property type="evidence" value="ECO:0007669"/>
    <property type="project" value="InterPro"/>
</dbReference>
<keyword evidence="6 14" id="KW-0548">Nucleotidyltransferase</keyword>
<evidence type="ECO:0000256" key="12">
    <source>
        <dbReference type="ARBA" id="ARBA00047880"/>
    </source>
</evidence>
<comment type="catalytic activity">
    <reaction evidence="13 14">
        <text>FMN + ATP + H(+) = FAD + diphosphate</text>
        <dbReference type="Rhea" id="RHEA:17237"/>
        <dbReference type="ChEBI" id="CHEBI:15378"/>
        <dbReference type="ChEBI" id="CHEBI:30616"/>
        <dbReference type="ChEBI" id="CHEBI:33019"/>
        <dbReference type="ChEBI" id="CHEBI:57692"/>
        <dbReference type="ChEBI" id="CHEBI:58210"/>
        <dbReference type="EC" id="2.7.7.2"/>
    </reaction>
</comment>